<name>A0A0F9QIR0_9ZZZZ</name>
<sequence>MAQYGHIPMVTAEYKLYKGLADILMEFRPDLLPKDGLTFTSMKYFTPERLGKILSQSLRRNDKKFIWEAIHYRTTVANRYLVRSGETIESLIRDAHAKSRAFDVLNKYEQHLSQLLAMGLPIQSDIRPRLYGAGFVGNTQQTQRLRLQTYGLDGITGRPVVSPSRHHMDYDKSKTADKYLLYIDQSTNVIMRPARAQRFLGGPVVHNAQSIYYMEISEKAKESFLRDQPNPEWLDGNSIYYRPRSTRDYYWRKYQVSLHGIQWLNSPQVVNPPPLSFMPYLNIGPQ</sequence>
<comment type="caution">
    <text evidence="1">The sequence shown here is derived from an EMBL/GenBank/DDBJ whole genome shotgun (WGS) entry which is preliminary data.</text>
</comment>
<accession>A0A0F9QIR0</accession>
<dbReference type="EMBL" id="LAZR01001586">
    <property type="protein sequence ID" value="KKN42364.1"/>
    <property type="molecule type" value="Genomic_DNA"/>
</dbReference>
<reference evidence="1" key="1">
    <citation type="journal article" date="2015" name="Nature">
        <title>Complex archaea that bridge the gap between prokaryotes and eukaryotes.</title>
        <authorList>
            <person name="Spang A."/>
            <person name="Saw J.H."/>
            <person name="Jorgensen S.L."/>
            <person name="Zaremba-Niedzwiedzka K."/>
            <person name="Martijn J."/>
            <person name="Lind A.E."/>
            <person name="van Eijk R."/>
            <person name="Schleper C."/>
            <person name="Guy L."/>
            <person name="Ettema T.J."/>
        </authorList>
    </citation>
    <scope>NUCLEOTIDE SEQUENCE</scope>
</reference>
<proteinExistence type="predicted"/>
<protein>
    <submittedName>
        <fullName evidence="1">Uncharacterized protein</fullName>
    </submittedName>
</protein>
<gene>
    <name evidence="1" type="ORF">LCGC14_0713990</name>
</gene>
<dbReference type="AlphaFoldDB" id="A0A0F9QIR0"/>
<organism evidence="1">
    <name type="scientific">marine sediment metagenome</name>
    <dbReference type="NCBI Taxonomy" id="412755"/>
    <lineage>
        <taxon>unclassified sequences</taxon>
        <taxon>metagenomes</taxon>
        <taxon>ecological metagenomes</taxon>
    </lineage>
</organism>
<evidence type="ECO:0000313" key="1">
    <source>
        <dbReference type="EMBL" id="KKN42364.1"/>
    </source>
</evidence>